<organism evidence="3 4">
    <name type="scientific">Hydrocarboniphaga effusa AP103</name>
    <dbReference type="NCBI Taxonomy" id="1172194"/>
    <lineage>
        <taxon>Bacteria</taxon>
        <taxon>Pseudomonadati</taxon>
        <taxon>Pseudomonadota</taxon>
        <taxon>Gammaproteobacteria</taxon>
        <taxon>Nevskiales</taxon>
        <taxon>Nevskiaceae</taxon>
        <taxon>Hydrocarboniphaga</taxon>
    </lineage>
</organism>
<dbReference type="Proteomes" id="UP000003704">
    <property type="component" value="Unassembled WGS sequence"/>
</dbReference>
<name>I8T3Q1_9GAMM</name>
<evidence type="ECO:0000259" key="2">
    <source>
        <dbReference type="Pfam" id="PF00561"/>
    </source>
</evidence>
<evidence type="ECO:0000256" key="1">
    <source>
        <dbReference type="ARBA" id="ARBA00022801"/>
    </source>
</evidence>
<dbReference type="PANTHER" id="PTHR43329">
    <property type="entry name" value="EPOXIDE HYDROLASE"/>
    <property type="match status" value="1"/>
</dbReference>
<dbReference type="SUPFAM" id="SSF53474">
    <property type="entry name" value="alpha/beta-Hydrolases"/>
    <property type="match status" value="1"/>
</dbReference>
<feature type="domain" description="AB hydrolase-1" evidence="2">
    <location>
        <begin position="27"/>
        <end position="273"/>
    </location>
</feature>
<comment type="caution">
    <text evidence="3">The sequence shown here is derived from an EMBL/GenBank/DDBJ whole genome shotgun (WGS) entry which is preliminary data.</text>
</comment>
<dbReference type="InterPro" id="IPR029058">
    <property type="entry name" value="AB_hydrolase_fold"/>
</dbReference>
<keyword evidence="4" id="KW-1185">Reference proteome</keyword>
<protein>
    <recommendedName>
        <fullName evidence="2">AB hydrolase-1 domain-containing protein</fullName>
    </recommendedName>
</protein>
<dbReference type="Pfam" id="PF00561">
    <property type="entry name" value="Abhydrolase_1"/>
    <property type="match status" value="1"/>
</dbReference>
<sequence>MSKLTPQQGTIVANGLEFAFLELGEGPLVLCLHGFPDRAESFVPLLRALADAGYRAVAPYLRGYAPSGFAPDGDYGIGMLAQDVIALIDHFGADRASVVGHDWGAVAGYAAANLRPDRVDRLVTAAVPHLRRFLLRPSFAQLSRSSYMLAFQWPNAERKLMRNDFADLERRISRWSPGWMFAQQDWWIALKSAFREPRRLSAALAYYRALGRLVVDADLWRLATAPVSVPTRVIYGSRDGCIGAEMFANQDHLFTAGLDLQRVEAGHFMHQERPEEFARLVLEFLRPEAAA</sequence>
<keyword evidence="1" id="KW-0378">Hydrolase</keyword>
<reference evidence="3 4" key="1">
    <citation type="journal article" date="2012" name="J. Bacteriol.">
        <title>Genome Sequence of n-Alkane-Degrading Hydrocarboniphaga effusa Strain AP103T (ATCC BAA-332T).</title>
        <authorList>
            <person name="Chang H.K."/>
            <person name="Zylstra G.J."/>
            <person name="Chae J.C."/>
        </authorList>
    </citation>
    <scope>NUCLEOTIDE SEQUENCE [LARGE SCALE GENOMIC DNA]</scope>
    <source>
        <strain evidence="3 4">AP103</strain>
    </source>
</reference>
<dbReference type="Gene3D" id="3.40.50.1820">
    <property type="entry name" value="alpha/beta hydrolase"/>
    <property type="match status" value="1"/>
</dbReference>
<dbReference type="OrthoDB" id="9780765at2"/>
<dbReference type="InterPro" id="IPR000639">
    <property type="entry name" value="Epox_hydrolase-like"/>
</dbReference>
<dbReference type="EMBL" id="AKGD01000003">
    <property type="protein sequence ID" value="EIT68530.1"/>
    <property type="molecule type" value="Genomic_DNA"/>
</dbReference>
<dbReference type="RefSeq" id="WP_007186660.1">
    <property type="nucleotide sequence ID" value="NZ_AKGD01000003.1"/>
</dbReference>
<dbReference type="PRINTS" id="PR00412">
    <property type="entry name" value="EPOXHYDRLASE"/>
</dbReference>
<dbReference type="InterPro" id="IPR000073">
    <property type="entry name" value="AB_hydrolase_1"/>
</dbReference>
<accession>I8T3Q1</accession>
<evidence type="ECO:0000313" key="4">
    <source>
        <dbReference type="Proteomes" id="UP000003704"/>
    </source>
</evidence>
<gene>
    <name evidence="3" type="ORF">WQQ_37250</name>
</gene>
<dbReference type="STRING" id="1172194.WQQ_37250"/>
<proteinExistence type="predicted"/>
<dbReference type="AlphaFoldDB" id="I8T3Q1"/>
<evidence type="ECO:0000313" key="3">
    <source>
        <dbReference type="EMBL" id="EIT68530.1"/>
    </source>
</evidence>
<dbReference type="GO" id="GO:0016787">
    <property type="term" value="F:hydrolase activity"/>
    <property type="evidence" value="ECO:0007669"/>
    <property type="project" value="UniProtKB-KW"/>
</dbReference>